<keyword evidence="2" id="KW-1133">Transmembrane helix</keyword>
<comment type="caution">
    <text evidence="3">The sequence shown here is derived from an EMBL/GenBank/DDBJ whole genome shotgun (WGS) entry which is preliminary data.</text>
</comment>
<dbReference type="NCBIfam" id="TIGR02532">
    <property type="entry name" value="IV_pilin_GFxxxE"/>
    <property type="match status" value="1"/>
</dbReference>
<evidence type="ECO:0000313" key="4">
    <source>
        <dbReference type="Proteomes" id="UP001243717"/>
    </source>
</evidence>
<dbReference type="PRINTS" id="PR00813">
    <property type="entry name" value="BCTERIALGSPG"/>
</dbReference>
<dbReference type="SUPFAM" id="SSF54523">
    <property type="entry name" value="Pili subunits"/>
    <property type="match status" value="1"/>
</dbReference>
<keyword evidence="2" id="KW-0812">Transmembrane</keyword>
<reference evidence="3 4" key="1">
    <citation type="submission" date="2023-04" db="EMBL/GenBank/DDBJ databases">
        <title>A novel bacteria isolated from coastal sediment.</title>
        <authorList>
            <person name="Liu X.-J."/>
            <person name="Du Z.-J."/>
        </authorList>
    </citation>
    <scope>NUCLEOTIDE SEQUENCE [LARGE SCALE GENOMIC DNA]</scope>
    <source>
        <strain evidence="3 4">SDUM461004</strain>
    </source>
</reference>
<dbReference type="PANTHER" id="PTHR30093">
    <property type="entry name" value="GENERAL SECRETION PATHWAY PROTEIN G"/>
    <property type="match status" value="1"/>
</dbReference>
<dbReference type="Gene3D" id="3.30.700.10">
    <property type="entry name" value="Glycoprotein, Type 4 Pilin"/>
    <property type="match status" value="1"/>
</dbReference>
<dbReference type="InterPro" id="IPR045584">
    <property type="entry name" value="Pilin-like"/>
</dbReference>
<accession>A0ABU1AIQ3</accession>
<keyword evidence="2" id="KW-0472">Membrane</keyword>
<dbReference type="Pfam" id="PF07963">
    <property type="entry name" value="N_methyl"/>
    <property type="match status" value="1"/>
</dbReference>
<evidence type="ECO:0000313" key="3">
    <source>
        <dbReference type="EMBL" id="MDQ8194690.1"/>
    </source>
</evidence>
<evidence type="ECO:0000256" key="2">
    <source>
        <dbReference type="SAM" id="Phobius"/>
    </source>
</evidence>
<keyword evidence="1" id="KW-0488">Methylation</keyword>
<sequence>MQHIYKLNRFRGFTLVELLMVIAVIAVLAAILIPVITRVREKSHEVECRNNLRQIGVALNLYVQDHNQRFPGPLTGAQPTSYKLGVTNAMVYHLTEYLGLPEPTEEKQYAEVFACPAYLAEKPIEEDPRSYVIPTGSETGYLFGYANADPNKGQGAKTITYAYQENPHDIWILREASQLQSGNIRLPEQPNHKEGNHYLFLDGSVRMIAFDQELY</sequence>
<dbReference type="InterPro" id="IPR012902">
    <property type="entry name" value="N_methyl_site"/>
</dbReference>
<dbReference type="Proteomes" id="UP001243717">
    <property type="component" value="Unassembled WGS sequence"/>
</dbReference>
<organism evidence="3 4">
    <name type="scientific">Thalassobacterium sedimentorum</name>
    <dbReference type="NCBI Taxonomy" id="3041258"/>
    <lineage>
        <taxon>Bacteria</taxon>
        <taxon>Pseudomonadati</taxon>
        <taxon>Verrucomicrobiota</taxon>
        <taxon>Opitutia</taxon>
        <taxon>Puniceicoccales</taxon>
        <taxon>Coraliomargaritaceae</taxon>
        <taxon>Thalassobacterium</taxon>
    </lineage>
</organism>
<dbReference type="InterPro" id="IPR000983">
    <property type="entry name" value="Bac_GSPG_pilin"/>
</dbReference>
<name>A0ABU1AIQ3_9BACT</name>
<keyword evidence="4" id="KW-1185">Reference proteome</keyword>
<evidence type="ECO:0000256" key="1">
    <source>
        <dbReference type="ARBA" id="ARBA00022481"/>
    </source>
</evidence>
<protein>
    <submittedName>
        <fullName evidence="3">Type II secretion system protein</fullName>
    </submittedName>
</protein>
<dbReference type="PANTHER" id="PTHR30093:SF2">
    <property type="entry name" value="TYPE II SECRETION SYSTEM PROTEIN H"/>
    <property type="match status" value="1"/>
</dbReference>
<dbReference type="EMBL" id="JARXIC010000013">
    <property type="protein sequence ID" value="MDQ8194690.1"/>
    <property type="molecule type" value="Genomic_DNA"/>
</dbReference>
<dbReference type="PROSITE" id="PS00409">
    <property type="entry name" value="PROKAR_NTER_METHYL"/>
    <property type="match status" value="1"/>
</dbReference>
<dbReference type="RefSeq" id="WP_308985157.1">
    <property type="nucleotide sequence ID" value="NZ_JARXIC010000013.1"/>
</dbReference>
<feature type="transmembrane region" description="Helical" evidence="2">
    <location>
        <begin position="12"/>
        <end position="36"/>
    </location>
</feature>
<proteinExistence type="predicted"/>
<gene>
    <name evidence="3" type="ORF">QEH59_09650</name>
</gene>